<name>A0A2W2DL25_9ACTN</name>
<evidence type="ECO:0000259" key="3">
    <source>
        <dbReference type="Pfam" id="PF25547"/>
    </source>
</evidence>
<dbReference type="Pfam" id="PF15644">
    <property type="entry name" value="Gln_amidase"/>
    <property type="match status" value="1"/>
</dbReference>
<organism evidence="4 5">
    <name type="scientific">Micromonospora deserti</name>
    <dbReference type="NCBI Taxonomy" id="2070366"/>
    <lineage>
        <taxon>Bacteria</taxon>
        <taxon>Bacillati</taxon>
        <taxon>Actinomycetota</taxon>
        <taxon>Actinomycetes</taxon>
        <taxon>Micromonosporales</taxon>
        <taxon>Micromonosporaceae</taxon>
        <taxon>Micromonospora</taxon>
    </lineage>
</organism>
<feature type="compositionally biased region" description="Low complexity" evidence="1">
    <location>
        <begin position="442"/>
        <end position="453"/>
    </location>
</feature>
<evidence type="ECO:0000256" key="1">
    <source>
        <dbReference type="SAM" id="MobiDB-lite"/>
    </source>
</evidence>
<evidence type="ECO:0000259" key="2">
    <source>
        <dbReference type="Pfam" id="PF15644"/>
    </source>
</evidence>
<feature type="compositionally biased region" description="Low complexity" evidence="1">
    <location>
        <begin position="507"/>
        <end position="537"/>
    </location>
</feature>
<feature type="region of interest" description="Disordered" evidence="1">
    <location>
        <begin position="344"/>
        <end position="372"/>
    </location>
</feature>
<dbReference type="OrthoDB" id="4554584at2"/>
<protein>
    <submittedName>
        <fullName evidence="4">Uncharacterized protein</fullName>
    </submittedName>
</protein>
<feature type="compositionally biased region" description="Pro residues" evidence="1">
    <location>
        <begin position="538"/>
        <end position="551"/>
    </location>
</feature>
<sequence>MTLLPSPIPHPLDYSPWELPGWVYEALDWVVGVEWPEGNERAVWDLADQWYGVAAALAGPHADAVAAAGEVRGGYGGVGAVAEAFDTAWRRVAEGDQAPLSVLLAVSTDLGRLVEECGCDIEGAKLEVWIELGILVVELLALAVAAVLTAGAASPAAAAAITATRMIVQQIFKRLVAQLARKSLKQGLKEATERAAKEAAAGGTRNLGRRAALGGVYEAGEEAGVSLATQAYQNSTGRRDGLDMTELGRSAVGGLAGGAVAPLAGLGRHATGRGARIGEHLGREMTGEVIADQAASLALGQGLTSMEDAARAAVSGARGSAAAQVDAALHARLDGQLSALAGAPSAPMDLGSPAQTSAGPGVSTPVADDPRQPPWAAEAVLAVESTAEGGGTDTREERAGEYARPSSDGLAAARTDDPAPDAGSDPLSVSASTAAGDALSQRTAAAEARPTPTLSSVMSELPPVTAHPVPVASTGAAETVPTATAATHSGSSGAPPTPSAASPPPISSGAAPALPGVPPATAGTASGAEAAARAVAGPHPPSLHGPHPPETPAERSLPGPREGSGPPRAADPPVPLPRTPEWYAAMWAADRDAFERRRYHGHFEFQRTNYEDNRRRDTAARLRRVADRSYDEARWLIGESQRLAQAGEPAASERYLRDGRDRERWCHQQRDLAEAVLAGSSTPAVVAVVDEADFRRINDDVGDLAPGAVETADRSALTRDDVPPPIDRTRRYGEPGGLRPPLALHQTDVERRMPRDADGTVTRTADPRRGGWFRLMNDGGPRADPTRGINCIDCTLSLFDTWVHGRPRVAAPRTFDAYEEGDINRPLGGECDGPARIEDVTGGRFQRLCEPEGGTRPAERRQAVDAGYRNLHDQLLLGGHGSFAFVINHWEGGGSHIWVALNQNGTVLYLDPQSGEIDTRPLYPHHGFPNKRNAVDADVLVLGPDGRPMPLAGLRRGLFSQRPDLPEYPPAEEDQGYGEPYINRLHLLAGPGSAGVPGTGDAARNRHEKIASSDVVGQLSLAERAVLAGVRDRAVAAADEVEDVLAAIGRRVGEALHPEHPVQLRDQEFRVKSLESLARKYADEAEVLGMSVEEFGEGANDVLRFCLVMPGGERYRDAVEVFLAGLIDAGYSVRDDACKNFWRVGNRFYGFNCTVRSPGGTTFEVQLHTESSREAWLRTHEAYEILRSVSAAPERRLDAFLRMLVINREFGMPRMVPPGLSDRFPPKDGTFAKWISVNRSEWREYRWWLDVQNLSFRRIVEDHGLTVEDFPISPGLLSKLERADVDLLCDLPGRRENQASGNIHHGRGQEGGNSLEPPHG</sequence>
<dbReference type="Pfam" id="PF25547">
    <property type="entry name" value="WXG100_2"/>
    <property type="match status" value="1"/>
</dbReference>
<dbReference type="Proteomes" id="UP000248749">
    <property type="component" value="Unassembled WGS sequence"/>
</dbReference>
<feature type="region of interest" description="Disordered" evidence="1">
    <location>
        <begin position="1296"/>
        <end position="1320"/>
    </location>
</feature>
<accession>A0A2W2DL25</accession>
<reference evidence="4 5" key="1">
    <citation type="submission" date="2018-01" db="EMBL/GenBank/DDBJ databases">
        <title>Draft genome sequence of Salinispora sp. 13K206.</title>
        <authorList>
            <person name="Sahin N."/>
            <person name="Saygin H."/>
            <person name="Ay H."/>
        </authorList>
    </citation>
    <scope>NUCLEOTIDE SEQUENCE [LARGE SCALE GENOMIC DNA]</scope>
    <source>
        <strain evidence="4 5">13K206</strain>
    </source>
</reference>
<dbReference type="InterPro" id="IPR028908">
    <property type="entry name" value="Tox-PL_dom"/>
</dbReference>
<feature type="domain" description="Outer membrane channel protein CpnT-like N-terminal" evidence="3">
    <location>
        <begin position="8"/>
        <end position="166"/>
    </location>
</feature>
<dbReference type="EMBL" id="POUB01000156">
    <property type="protein sequence ID" value="PZF93573.1"/>
    <property type="molecule type" value="Genomic_DNA"/>
</dbReference>
<feature type="compositionally biased region" description="Basic and acidic residues" evidence="1">
    <location>
        <begin position="713"/>
        <end position="733"/>
    </location>
</feature>
<feature type="domain" description="Tox-PL" evidence="2">
    <location>
        <begin position="790"/>
        <end position="915"/>
    </location>
</feature>
<gene>
    <name evidence="4" type="ORF">C1I99_20390</name>
</gene>
<dbReference type="InterPro" id="IPR057746">
    <property type="entry name" value="CpnT-like_N"/>
</dbReference>
<evidence type="ECO:0000313" key="5">
    <source>
        <dbReference type="Proteomes" id="UP000248749"/>
    </source>
</evidence>
<feature type="region of interest" description="Disordered" evidence="1">
    <location>
        <begin position="384"/>
        <end position="577"/>
    </location>
</feature>
<comment type="caution">
    <text evidence="4">The sequence shown here is derived from an EMBL/GenBank/DDBJ whole genome shotgun (WGS) entry which is preliminary data.</text>
</comment>
<keyword evidence="5" id="KW-1185">Reference proteome</keyword>
<evidence type="ECO:0000313" key="4">
    <source>
        <dbReference type="EMBL" id="PZF93573.1"/>
    </source>
</evidence>
<feature type="region of interest" description="Disordered" evidence="1">
    <location>
        <begin position="713"/>
        <end position="742"/>
    </location>
</feature>
<feature type="compositionally biased region" description="Pro residues" evidence="1">
    <location>
        <begin position="495"/>
        <end position="506"/>
    </location>
</feature>
<proteinExistence type="predicted"/>
<feature type="compositionally biased region" description="Low complexity" evidence="1">
    <location>
        <begin position="474"/>
        <end position="494"/>
    </location>
</feature>